<protein>
    <submittedName>
        <fullName evidence="1">Uncharacterized protein</fullName>
    </submittedName>
</protein>
<evidence type="ECO:0000313" key="2">
    <source>
        <dbReference type="Proteomes" id="UP000268162"/>
    </source>
</evidence>
<name>A0A4P9ZUV6_9FUNG</name>
<proteinExistence type="predicted"/>
<evidence type="ECO:0000313" key="1">
    <source>
        <dbReference type="EMBL" id="RKP37048.1"/>
    </source>
</evidence>
<dbReference type="EMBL" id="ML002551">
    <property type="protein sequence ID" value="RKP37048.1"/>
    <property type="molecule type" value="Genomic_DNA"/>
</dbReference>
<organism evidence="1 2">
    <name type="scientific">Dimargaris cristalligena</name>
    <dbReference type="NCBI Taxonomy" id="215637"/>
    <lineage>
        <taxon>Eukaryota</taxon>
        <taxon>Fungi</taxon>
        <taxon>Fungi incertae sedis</taxon>
        <taxon>Zoopagomycota</taxon>
        <taxon>Kickxellomycotina</taxon>
        <taxon>Dimargaritomycetes</taxon>
        <taxon>Dimargaritales</taxon>
        <taxon>Dimargaritaceae</taxon>
        <taxon>Dimargaris</taxon>
    </lineage>
</organism>
<gene>
    <name evidence="1" type="ORF">BJ085DRAFT_39931</name>
</gene>
<keyword evidence="2" id="KW-1185">Reference proteome</keyword>
<reference evidence="2" key="1">
    <citation type="journal article" date="2018" name="Nat. Microbiol.">
        <title>Leveraging single-cell genomics to expand the fungal tree of life.</title>
        <authorList>
            <person name="Ahrendt S.R."/>
            <person name="Quandt C.A."/>
            <person name="Ciobanu D."/>
            <person name="Clum A."/>
            <person name="Salamov A."/>
            <person name="Andreopoulos B."/>
            <person name="Cheng J.F."/>
            <person name="Woyke T."/>
            <person name="Pelin A."/>
            <person name="Henrissat B."/>
            <person name="Reynolds N.K."/>
            <person name="Benny G.L."/>
            <person name="Smith M.E."/>
            <person name="James T.Y."/>
            <person name="Grigoriev I.V."/>
        </authorList>
    </citation>
    <scope>NUCLEOTIDE SEQUENCE [LARGE SCALE GENOMIC DNA]</scope>
    <source>
        <strain evidence="2">RSA 468</strain>
    </source>
</reference>
<accession>A0A4P9ZUV6</accession>
<sequence length="312" mass="33484">MGHQVNELPGPYAVVSRRIRLGALRVMVLLTPLVGPSTNQFIELRPSRPIDCFVAESLIRMALDPDFIPRFLSVWSNSIPPRGPATYTPLPSSICPGTDSRPGDEFWLFTPDQEPFSQAFDQELSRLGLYALSCPPELPPQLQAIRISSPVKLPRVIVINQFAQLLDACSLPAVVAALADSTYRCLSATNCATSLTPCFIVCLNIPAEQLETVKNCFRQCGSSYNLTSSAGGAAVTSNLCEQVCVINFQMTNGLNLTDIQLNYTAYATSHASAADTSGSNESADALASQGSSNGLALGLSIGLMALVQWQLL</sequence>
<dbReference type="Proteomes" id="UP000268162">
    <property type="component" value="Unassembled WGS sequence"/>
</dbReference>
<dbReference type="AlphaFoldDB" id="A0A4P9ZUV6"/>